<accession>A0ABN5FB24</accession>
<dbReference type="Proteomes" id="UP000233458">
    <property type="component" value="Chromosome"/>
</dbReference>
<keyword evidence="2" id="KW-1185">Reference proteome</keyword>
<proteinExistence type="predicted"/>
<evidence type="ECO:0000313" key="2">
    <source>
        <dbReference type="Proteomes" id="UP000233458"/>
    </source>
</evidence>
<dbReference type="RefSeq" id="WP_101283150.1">
    <property type="nucleotide sequence ID" value="NZ_CP024199.1"/>
</dbReference>
<evidence type="ECO:0008006" key="3">
    <source>
        <dbReference type="Google" id="ProtNLM"/>
    </source>
</evidence>
<organism evidence="1 2">
    <name type="scientific">Thalassospira marina</name>
    <dbReference type="NCBI Taxonomy" id="2048283"/>
    <lineage>
        <taxon>Bacteria</taxon>
        <taxon>Pseudomonadati</taxon>
        <taxon>Pseudomonadota</taxon>
        <taxon>Alphaproteobacteria</taxon>
        <taxon>Rhodospirillales</taxon>
        <taxon>Thalassospiraceae</taxon>
        <taxon>Thalassospira</taxon>
    </lineage>
</organism>
<protein>
    <recommendedName>
        <fullName evidence="3">Phosphohydrolase</fullName>
    </recommendedName>
</protein>
<evidence type="ECO:0000313" key="1">
    <source>
        <dbReference type="EMBL" id="AUG51468.1"/>
    </source>
</evidence>
<gene>
    <name evidence="1" type="ORF">CSC3H3_01145</name>
</gene>
<reference evidence="1 2" key="1">
    <citation type="submission" date="2017-10" db="EMBL/GenBank/DDBJ databases">
        <title>Biodiversity and function of Thalassospira species in the particle-attached aromatic-hydrocarbon-degrading consortia from the surface seawater of the China South Sea.</title>
        <authorList>
            <person name="Dong C."/>
            <person name="Liu R."/>
            <person name="Shao Z."/>
        </authorList>
    </citation>
    <scope>NUCLEOTIDE SEQUENCE [LARGE SCALE GENOMIC DNA]</scope>
    <source>
        <strain evidence="1 2">CSC3H3</strain>
    </source>
</reference>
<sequence>MRDLLPAVKHPSDCQLLFSRKARGLAHLRRWNGACDVSVAQHCVMACDHVSRRAAPYALIHDIEEDETGDLLTPVKLQMRQLGIWDRFEAEIVLPIRKSYTELAGLCWPWPTNVVAEVADIDQRLQVTEYRDAVDRDLVRGFVPRSIAPLSEYLLPWSPQKAEAQFLDRAQRLFPAWEG</sequence>
<dbReference type="SUPFAM" id="SSF109604">
    <property type="entry name" value="HD-domain/PDEase-like"/>
    <property type="match status" value="1"/>
</dbReference>
<name>A0ABN5FB24_9PROT</name>
<dbReference type="Gene3D" id="1.10.3210.10">
    <property type="entry name" value="Hypothetical protein af1432"/>
    <property type="match status" value="1"/>
</dbReference>
<dbReference type="EMBL" id="CP024199">
    <property type="protein sequence ID" value="AUG51468.1"/>
    <property type="molecule type" value="Genomic_DNA"/>
</dbReference>